<gene>
    <name evidence="8" type="primary">greA</name>
    <name evidence="12" type="ORF">UY32_C0011G0017</name>
</gene>
<accession>A0A0G1UXP4</accession>
<dbReference type="PATRIC" id="fig|1618666.3.peg.335"/>
<dbReference type="SUPFAM" id="SSF46557">
    <property type="entry name" value="GreA transcript cleavage protein, N-terminal domain"/>
    <property type="match status" value="1"/>
</dbReference>
<comment type="function">
    <text evidence="6 8 9">Necessary for efficient RNA polymerase transcription elongation past template-encoded arresting sites. The arresting sites in DNA have the property of trapping a certain fraction of elongating RNA polymerases that pass through, resulting in locked ternary complexes. Cleavage of the nascent transcript by cleavage factors such as GreA or GreB allows the resumption of elongation from the new 3'terminus. GreA releases sequences of 2 to 3 nucleotides.</text>
</comment>
<dbReference type="GO" id="GO:0032784">
    <property type="term" value="P:regulation of DNA-templated transcription elongation"/>
    <property type="evidence" value="ECO:0007669"/>
    <property type="project" value="UniProtKB-UniRule"/>
</dbReference>
<dbReference type="GO" id="GO:0003746">
    <property type="term" value="F:translation elongation factor activity"/>
    <property type="evidence" value="ECO:0007669"/>
    <property type="project" value="UniProtKB-KW"/>
</dbReference>
<evidence type="ECO:0000256" key="6">
    <source>
        <dbReference type="ARBA" id="ARBA00024916"/>
    </source>
</evidence>
<evidence type="ECO:0000256" key="2">
    <source>
        <dbReference type="ARBA" id="ARBA00013729"/>
    </source>
</evidence>
<proteinExistence type="inferred from homology"/>
<evidence type="ECO:0000256" key="7">
    <source>
        <dbReference type="ARBA" id="ARBA00030776"/>
    </source>
</evidence>
<comment type="caution">
    <text evidence="12">The sequence shown here is derived from an EMBL/GenBank/DDBJ whole genome shotgun (WGS) entry which is preliminary data.</text>
</comment>
<comment type="similarity">
    <text evidence="1 8 9">Belongs to the GreA/GreB family.</text>
</comment>
<dbReference type="FunFam" id="1.10.287.180:FF:000001">
    <property type="entry name" value="Transcription elongation factor GreA"/>
    <property type="match status" value="1"/>
</dbReference>
<evidence type="ECO:0000256" key="1">
    <source>
        <dbReference type="ARBA" id="ARBA00008213"/>
    </source>
</evidence>
<dbReference type="SUPFAM" id="SSF54534">
    <property type="entry name" value="FKBP-like"/>
    <property type="match status" value="1"/>
</dbReference>
<keyword evidence="5 8" id="KW-0804">Transcription</keyword>
<dbReference type="InterPro" id="IPR023459">
    <property type="entry name" value="Tscrpt_elong_fac_GreA/B_fam"/>
</dbReference>
<dbReference type="EMBL" id="LCPO01000011">
    <property type="protein sequence ID" value="KKU98932.1"/>
    <property type="molecule type" value="Genomic_DNA"/>
</dbReference>
<name>A0A0G1UXP4_9BACT</name>
<dbReference type="PIRSF" id="PIRSF006092">
    <property type="entry name" value="GreA_GreB"/>
    <property type="match status" value="1"/>
</dbReference>
<evidence type="ECO:0000256" key="3">
    <source>
        <dbReference type="ARBA" id="ARBA00023015"/>
    </source>
</evidence>
<evidence type="ECO:0000313" key="13">
    <source>
        <dbReference type="Proteomes" id="UP000034600"/>
    </source>
</evidence>
<dbReference type="Proteomes" id="UP000034600">
    <property type="component" value="Unassembled WGS sequence"/>
</dbReference>
<dbReference type="PANTHER" id="PTHR30437:SF4">
    <property type="entry name" value="TRANSCRIPTION ELONGATION FACTOR GREA"/>
    <property type="match status" value="1"/>
</dbReference>
<dbReference type="Pfam" id="PF01272">
    <property type="entry name" value="GreA_GreB"/>
    <property type="match status" value="1"/>
</dbReference>
<dbReference type="InterPro" id="IPR006359">
    <property type="entry name" value="Tscrpt_elong_fac_GreA"/>
</dbReference>
<dbReference type="GO" id="GO:0006354">
    <property type="term" value="P:DNA-templated transcription elongation"/>
    <property type="evidence" value="ECO:0007669"/>
    <property type="project" value="TreeGrafter"/>
</dbReference>
<dbReference type="HAMAP" id="MF_00105">
    <property type="entry name" value="GreA_GreB"/>
    <property type="match status" value="1"/>
</dbReference>
<evidence type="ECO:0000256" key="8">
    <source>
        <dbReference type="HAMAP-Rule" id="MF_00105"/>
    </source>
</evidence>
<reference evidence="12 13" key="1">
    <citation type="journal article" date="2015" name="Nature">
        <title>rRNA introns, odd ribosomes, and small enigmatic genomes across a large radiation of phyla.</title>
        <authorList>
            <person name="Brown C.T."/>
            <person name="Hug L.A."/>
            <person name="Thomas B.C."/>
            <person name="Sharon I."/>
            <person name="Castelle C.J."/>
            <person name="Singh A."/>
            <person name="Wilkins M.J."/>
            <person name="Williams K.H."/>
            <person name="Banfield J.F."/>
        </authorList>
    </citation>
    <scope>NUCLEOTIDE SEQUENCE [LARGE SCALE GENOMIC DNA]</scope>
</reference>
<feature type="domain" description="Transcription elongation factor GreA/GreB C-terminal" evidence="10">
    <location>
        <begin position="82"/>
        <end position="152"/>
    </location>
</feature>
<evidence type="ECO:0000313" key="12">
    <source>
        <dbReference type="EMBL" id="KKU98932.1"/>
    </source>
</evidence>
<dbReference type="InterPro" id="IPR001437">
    <property type="entry name" value="Tscrpt_elong_fac_GreA/B_C"/>
</dbReference>
<keyword evidence="12" id="KW-0648">Protein biosynthesis</keyword>
<dbReference type="GO" id="GO:0003677">
    <property type="term" value="F:DNA binding"/>
    <property type="evidence" value="ECO:0007669"/>
    <property type="project" value="UniProtKB-UniRule"/>
</dbReference>
<dbReference type="NCBIfam" id="TIGR01462">
    <property type="entry name" value="greA"/>
    <property type="match status" value="1"/>
</dbReference>
<evidence type="ECO:0000256" key="5">
    <source>
        <dbReference type="ARBA" id="ARBA00023163"/>
    </source>
</evidence>
<sequence>MEITYLSQEKYDELQNELGQLKKEGRQAVAKRLKHAKELGDLSENAEYQEAREEQSRLEKKISEIEELLRAASIIKKSSGTATVRIGSRVKLEKNGDTFTYNIVGSNEARPTGGMISNESPVGRALLGHKAGDTVSVQTAAGLNTYKIVAIE</sequence>
<dbReference type="AlphaFoldDB" id="A0A0G1UXP4"/>
<dbReference type="PROSITE" id="PS00829">
    <property type="entry name" value="GREAB_1"/>
    <property type="match status" value="1"/>
</dbReference>
<evidence type="ECO:0000256" key="9">
    <source>
        <dbReference type="RuleBase" id="RU000556"/>
    </source>
</evidence>
<dbReference type="PANTHER" id="PTHR30437">
    <property type="entry name" value="TRANSCRIPTION ELONGATION FACTOR GREA"/>
    <property type="match status" value="1"/>
</dbReference>
<dbReference type="InterPro" id="IPR018151">
    <property type="entry name" value="TF_GreA/GreB_CS"/>
</dbReference>
<keyword evidence="3 8" id="KW-0805">Transcription regulation</keyword>
<evidence type="ECO:0000259" key="11">
    <source>
        <dbReference type="Pfam" id="PF03449"/>
    </source>
</evidence>
<evidence type="ECO:0000256" key="4">
    <source>
        <dbReference type="ARBA" id="ARBA00023125"/>
    </source>
</evidence>
<dbReference type="Gene3D" id="1.10.287.180">
    <property type="entry name" value="Transcription elongation factor, GreA/GreB, N-terminal domain"/>
    <property type="match status" value="1"/>
</dbReference>
<dbReference type="InterPro" id="IPR022691">
    <property type="entry name" value="Tscrpt_elong_fac_GreA/B_N"/>
</dbReference>
<feature type="domain" description="Transcription elongation factor GreA/GreB N-terminal" evidence="11">
    <location>
        <begin position="5"/>
        <end position="74"/>
    </location>
</feature>
<dbReference type="PROSITE" id="PS00830">
    <property type="entry name" value="GREAB_2"/>
    <property type="match status" value="1"/>
</dbReference>
<dbReference type="InterPro" id="IPR036805">
    <property type="entry name" value="Tscrpt_elong_fac_GreA/B_N_sf"/>
</dbReference>
<dbReference type="Gene3D" id="3.10.50.30">
    <property type="entry name" value="Transcription elongation factor, GreA/GreB, C-terminal domain"/>
    <property type="match status" value="1"/>
</dbReference>
<dbReference type="NCBIfam" id="NF001263">
    <property type="entry name" value="PRK00226.1-4"/>
    <property type="match status" value="1"/>
</dbReference>
<dbReference type="InterPro" id="IPR028624">
    <property type="entry name" value="Tscrpt_elong_fac_GreA/B"/>
</dbReference>
<feature type="coiled-coil region" evidence="8">
    <location>
        <begin position="11"/>
        <end position="71"/>
    </location>
</feature>
<protein>
    <recommendedName>
        <fullName evidence="2 8">Transcription elongation factor GreA</fullName>
    </recommendedName>
    <alternativeName>
        <fullName evidence="7 8">Transcript cleavage factor GreA</fullName>
    </alternativeName>
</protein>
<dbReference type="Pfam" id="PF03449">
    <property type="entry name" value="GreA_GreB_N"/>
    <property type="match status" value="1"/>
</dbReference>
<organism evidence="12 13">
    <name type="scientific">Candidatus Jorgensenbacteria bacterium GW2011_GWC1_48_8</name>
    <dbReference type="NCBI Taxonomy" id="1618666"/>
    <lineage>
        <taxon>Bacteria</taxon>
        <taxon>Candidatus Joergenseniibacteriota</taxon>
    </lineage>
</organism>
<dbReference type="InterPro" id="IPR036953">
    <property type="entry name" value="GreA/GreB_C_sf"/>
</dbReference>
<dbReference type="GO" id="GO:0070063">
    <property type="term" value="F:RNA polymerase binding"/>
    <property type="evidence" value="ECO:0007669"/>
    <property type="project" value="InterPro"/>
</dbReference>
<evidence type="ECO:0000259" key="10">
    <source>
        <dbReference type="Pfam" id="PF01272"/>
    </source>
</evidence>
<keyword evidence="12" id="KW-0251">Elongation factor</keyword>
<keyword evidence="8" id="KW-0175">Coiled coil</keyword>
<keyword evidence="4 8" id="KW-0238">DNA-binding</keyword>